<keyword evidence="3" id="KW-0378">Hydrolase</keyword>
<proteinExistence type="inferred from homology"/>
<dbReference type="Gene3D" id="3.30.1330.40">
    <property type="entry name" value="RutC-like"/>
    <property type="match status" value="1"/>
</dbReference>
<dbReference type="GO" id="GO:0016787">
    <property type="term" value="F:hydrolase activity"/>
    <property type="evidence" value="ECO:0007669"/>
    <property type="project" value="UniProtKB-KW"/>
</dbReference>
<dbReference type="Pfam" id="PF01042">
    <property type="entry name" value="Ribonuc_L-PSP"/>
    <property type="match status" value="1"/>
</dbReference>
<organism evidence="3 4">
    <name type="scientific">Sphingomonas colocasiae</name>
    <dbReference type="NCBI Taxonomy" id="1848973"/>
    <lineage>
        <taxon>Bacteria</taxon>
        <taxon>Pseudomonadati</taxon>
        <taxon>Pseudomonadota</taxon>
        <taxon>Alphaproteobacteria</taxon>
        <taxon>Sphingomonadales</taxon>
        <taxon>Sphingomonadaceae</taxon>
        <taxon>Sphingomonas</taxon>
    </lineage>
</organism>
<evidence type="ECO:0000313" key="4">
    <source>
        <dbReference type="Proteomes" id="UP000706039"/>
    </source>
</evidence>
<dbReference type="PANTHER" id="PTHR11803">
    <property type="entry name" value="2-IMINOBUTANOATE/2-IMINOPROPANOATE DEAMINASE RIDA"/>
    <property type="match status" value="1"/>
</dbReference>
<evidence type="ECO:0000256" key="1">
    <source>
        <dbReference type="ARBA" id="ARBA00010552"/>
    </source>
</evidence>
<dbReference type="PANTHER" id="PTHR11803:SF39">
    <property type="entry name" value="2-IMINOBUTANOATE_2-IMINOPROPANOATE DEAMINASE"/>
    <property type="match status" value="1"/>
</dbReference>
<dbReference type="Proteomes" id="UP000706039">
    <property type="component" value="Unassembled WGS sequence"/>
</dbReference>
<dbReference type="InterPro" id="IPR006056">
    <property type="entry name" value="RidA"/>
</dbReference>
<dbReference type="CDD" id="cd00448">
    <property type="entry name" value="YjgF_YER057c_UK114_family"/>
    <property type="match status" value="1"/>
</dbReference>
<dbReference type="InterPro" id="IPR006175">
    <property type="entry name" value="YjgF/YER057c/UK114"/>
</dbReference>
<feature type="chain" id="PRO_5046190046" evidence="2">
    <location>
        <begin position="26"/>
        <end position="148"/>
    </location>
</feature>
<reference evidence="3 4" key="1">
    <citation type="submission" date="2021-08" db="EMBL/GenBank/DDBJ databases">
        <authorList>
            <person name="Tuo L."/>
        </authorList>
    </citation>
    <scope>NUCLEOTIDE SEQUENCE [LARGE SCALE GENOMIC DNA]</scope>
    <source>
        <strain evidence="3 4">JCM 31229</strain>
    </source>
</reference>
<keyword evidence="2" id="KW-0732">Signal</keyword>
<name>A0ABS7PNV2_9SPHN</name>
<dbReference type="NCBIfam" id="TIGR00004">
    <property type="entry name" value="Rid family detoxifying hydrolase"/>
    <property type="match status" value="1"/>
</dbReference>
<dbReference type="SUPFAM" id="SSF55298">
    <property type="entry name" value="YjgF-like"/>
    <property type="match status" value="1"/>
</dbReference>
<protein>
    <submittedName>
        <fullName evidence="3">Rid family detoxifying hydrolase</fullName>
    </submittedName>
</protein>
<dbReference type="RefSeq" id="WP_222989227.1">
    <property type="nucleotide sequence ID" value="NZ_JAINVV010000004.1"/>
</dbReference>
<sequence>MHRAIRTSIASLLPIALACAAPAFAQAAAAPKPIGPYSPLLTAGDLVFLSGQIAIDPATGKLDPAKSTAEQTTLILANIRNLLKTQGLDLAHVVQSQVFLTDMGDFQSMNAAYIAAFGNARPTRTTVGVNALALGAKIEITVVASRKR</sequence>
<dbReference type="PROSITE" id="PS51257">
    <property type="entry name" value="PROKAR_LIPOPROTEIN"/>
    <property type="match status" value="1"/>
</dbReference>
<comment type="similarity">
    <text evidence="1">Belongs to the RutC family.</text>
</comment>
<keyword evidence="4" id="KW-1185">Reference proteome</keyword>
<accession>A0ABS7PNV2</accession>
<comment type="caution">
    <text evidence="3">The sequence shown here is derived from an EMBL/GenBank/DDBJ whole genome shotgun (WGS) entry which is preliminary data.</text>
</comment>
<feature type="signal peptide" evidence="2">
    <location>
        <begin position="1"/>
        <end position="25"/>
    </location>
</feature>
<evidence type="ECO:0000256" key="2">
    <source>
        <dbReference type="SAM" id="SignalP"/>
    </source>
</evidence>
<dbReference type="EMBL" id="JAINVV010000004">
    <property type="protein sequence ID" value="MBY8822122.1"/>
    <property type="molecule type" value="Genomic_DNA"/>
</dbReference>
<gene>
    <name evidence="3" type="ORF">K7G82_07465</name>
</gene>
<evidence type="ECO:0000313" key="3">
    <source>
        <dbReference type="EMBL" id="MBY8822122.1"/>
    </source>
</evidence>
<dbReference type="InterPro" id="IPR035959">
    <property type="entry name" value="RutC-like_sf"/>
</dbReference>